<dbReference type="RefSeq" id="WP_323259233.1">
    <property type="nucleotide sequence ID" value="NZ_JAYGIE010000003.1"/>
</dbReference>
<dbReference type="Proteomes" id="UP001301388">
    <property type="component" value="Unassembled WGS sequence"/>
</dbReference>
<accession>A0ABU5TDB4</accession>
<organism evidence="1 2">
    <name type="scientific">Pseudanabaena galeata UHCC 0370</name>
    <dbReference type="NCBI Taxonomy" id="3110310"/>
    <lineage>
        <taxon>Bacteria</taxon>
        <taxon>Bacillati</taxon>
        <taxon>Cyanobacteriota</taxon>
        <taxon>Cyanophyceae</taxon>
        <taxon>Pseudanabaenales</taxon>
        <taxon>Pseudanabaenaceae</taxon>
        <taxon>Pseudanabaena</taxon>
    </lineage>
</organism>
<evidence type="ECO:0000313" key="1">
    <source>
        <dbReference type="EMBL" id="MEA5476264.1"/>
    </source>
</evidence>
<dbReference type="InterPro" id="IPR021809">
    <property type="entry name" value="DUF3386"/>
</dbReference>
<dbReference type="EMBL" id="JAYGIE010000003">
    <property type="protein sequence ID" value="MEA5476264.1"/>
    <property type="molecule type" value="Genomic_DNA"/>
</dbReference>
<protein>
    <submittedName>
        <fullName evidence="1">DUF3386 domain-containing protein</fullName>
    </submittedName>
</protein>
<name>A0ABU5TDB4_9CYAN</name>
<comment type="caution">
    <text evidence="1">The sequence shown here is derived from an EMBL/GenBank/DDBJ whole genome shotgun (WGS) entry which is preliminary data.</text>
</comment>
<keyword evidence="2" id="KW-1185">Reference proteome</keyword>
<sequence length="219" mass="24379">MTITAERINAAFLFQTAYENRYTWDANFTGFTATAQLTQNGIVHQADVTISPELKVSVANANSSESEKAIYGQMQEIVIHRVHRSFEDVHSKNEFSYGDSDESGEVLILVGGASAGDRYKVKDKIVTMVHRHIHGTVVTINVLSTFDTGKGYLPMDYNSFYSKPNDPDSISPMQHHHDEYADFGNYFIMTSRTVSTDGDAQPQEFKLTNIVLLSNLGLG</sequence>
<reference evidence="1 2" key="1">
    <citation type="submission" date="2023-12" db="EMBL/GenBank/DDBJ databases">
        <title>Baltic Sea Cyanobacteria.</title>
        <authorList>
            <person name="Delbaje E."/>
            <person name="Fewer D.P."/>
            <person name="Shishido T.K."/>
        </authorList>
    </citation>
    <scope>NUCLEOTIDE SEQUENCE [LARGE SCALE GENOMIC DNA]</scope>
    <source>
        <strain evidence="1 2">UHCC 0370</strain>
    </source>
</reference>
<gene>
    <name evidence="1" type="ORF">VB774_01410</name>
</gene>
<evidence type="ECO:0000313" key="2">
    <source>
        <dbReference type="Proteomes" id="UP001301388"/>
    </source>
</evidence>
<dbReference type="Pfam" id="PF11866">
    <property type="entry name" value="DUF3386"/>
    <property type="match status" value="1"/>
</dbReference>
<proteinExistence type="predicted"/>